<name>A0A834IL48_RHYFE</name>
<accession>A0A834IL48</accession>
<keyword evidence="2" id="KW-1185">Reference proteome</keyword>
<proteinExistence type="predicted"/>
<reference evidence="1" key="1">
    <citation type="submission" date="2020-08" db="EMBL/GenBank/DDBJ databases">
        <title>Genome sequencing and assembly of the red palm weevil Rhynchophorus ferrugineus.</title>
        <authorList>
            <person name="Dias G.B."/>
            <person name="Bergman C.M."/>
            <person name="Manee M."/>
        </authorList>
    </citation>
    <scope>NUCLEOTIDE SEQUENCE</scope>
    <source>
        <strain evidence="1">AA-2017</strain>
        <tissue evidence="1">Whole larva</tissue>
    </source>
</reference>
<evidence type="ECO:0000313" key="1">
    <source>
        <dbReference type="EMBL" id="KAF7280473.1"/>
    </source>
</evidence>
<protein>
    <submittedName>
        <fullName evidence="1">Uncharacterized protein</fullName>
    </submittedName>
</protein>
<sequence>MLLASANPKVVMLLLFRHLIDILSYLSEIKRSFWIDMEKFLKYGGISSAECIVVVEICPRRPKVQTSAGKVMVFLFWSFNQLAGRRSKNYALEKEVWLKLCLTVI</sequence>
<gene>
    <name evidence="1" type="ORF">GWI33_005842</name>
</gene>
<evidence type="ECO:0000313" key="2">
    <source>
        <dbReference type="Proteomes" id="UP000625711"/>
    </source>
</evidence>
<comment type="caution">
    <text evidence="1">The sequence shown here is derived from an EMBL/GenBank/DDBJ whole genome shotgun (WGS) entry which is preliminary data.</text>
</comment>
<organism evidence="1 2">
    <name type="scientific">Rhynchophorus ferrugineus</name>
    <name type="common">Red palm weevil</name>
    <name type="synonym">Curculio ferrugineus</name>
    <dbReference type="NCBI Taxonomy" id="354439"/>
    <lineage>
        <taxon>Eukaryota</taxon>
        <taxon>Metazoa</taxon>
        <taxon>Ecdysozoa</taxon>
        <taxon>Arthropoda</taxon>
        <taxon>Hexapoda</taxon>
        <taxon>Insecta</taxon>
        <taxon>Pterygota</taxon>
        <taxon>Neoptera</taxon>
        <taxon>Endopterygota</taxon>
        <taxon>Coleoptera</taxon>
        <taxon>Polyphaga</taxon>
        <taxon>Cucujiformia</taxon>
        <taxon>Curculionidae</taxon>
        <taxon>Dryophthorinae</taxon>
        <taxon>Rhynchophorus</taxon>
    </lineage>
</organism>
<dbReference type="EMBL" id="JAACXV010000294">
    <property type="protein sequence ID" value="KAF7280473.1"/>
    <property type="molecule type" value="Genomic_DNA"/>
</dbReference>
<dbReference type="AlphaFoldDB" id="A0A834IL48"/>
<dbReference type="Proteomes" id="UP000625711">
    <property type="component" value="Unassembled WGS sequence"/>
</dbReference>